<feature type="compositionally biased region" description="Pro residues" evidence="2">
    <location>
        <begin position="685"/>
        <end position="699"/>
    </location>
</feature>
<feature type="compositionally biased region" description="Polar residues" evidence="2">
    <location>
        <begin position="304"/>
        <end position="317"/>
    </location>
</feature>
<feature type="compositionally biased region" description="Polar residues" evidence="2">
    <location>
        <begin position="705"/>
        <end position="716"/>
    </location>
</feature>
<protein>
    <recommendedName>
        <fullName evidence="3">KHDC4/BBP-like KH-domain type I domain-containing protein</fullName>
    </recommendedName>
</protein>
<dbReference type="InterPro" id="IPR036612">
    <property type="entry name" value="KH_dom_type_1_sf"/>
</dbReference>
<dbReference type="GO" id="GO:0005634">
    <property type="term" value="C:nucleus"/>
    <property type="evidence" value="ECO:0007669"/>
    <property type="project" value="TreeGrafter"/>
</dbReference>
<dbReference type="PANTHER" id="PTHR11208">
    <property type="entry name" value="RNA-BINDING PROTEIN RELATED"/>
    <property type="match status" value="1"/>
</dbReference>
<evidence type="ECO:0000313" key="4">
    <source>
        <dbReference type="EMBL" id="WVZ95610.1"/>
    </source>
</evidence>
<gene>
    <name evidence="4" type="ORF">U9M48_041348</name>
</gene>
<evidence type="ECO:0000313" key="5">
    <source>
        <dbReference type="Proteomes" id="UP001341281"/>
    </source>
</evidence>
<feature type="compositionally biased region" description="Polar residues" evidence="2">
    <location>
        <begin position="1"/>
        <end position="10"/>
    </location>
</feature>
<dbReference type="SUPFAM" id="SSF54791">
    <property type="entry name" value="Eukaryotic type KH-domain (KH-domain type I)"/>
    <property type="match status" value="1"/>
</dbReference>
<evidence type="ECO:0000256" key="1">
    <source>
        <dbReference type="ARBA" id="ARBA00022884"/>
    </source>
</evidence>
<feature type="compositionally biased region" description="Low complexity" evidence="2">
    <location>
        <begin position="559"/>
        <end position="579"/>
    </location>
</feature>
<feature type="domain" description="KHDC4/BBP-like KH-domain type I" evidence="3">
    <location>
        <begin position="176"/>
        <end position="257"/>
    </location>
</feature>
<dbReference type="InterPro" id="IPR045071">
    <property type="entry name" value="BBP-like"/>
</dbReference>
<dbReference type="GO" id="GO:0048024">
    <property type="term" value="P:regulation of mRNA splicing, via spliceosome"/>
    <property type="evidence" value="ECO:0007669"/>
    <property type="project" value="TreeGrafter"/>
</dbReference>
<dbReference type="PANTHER" id="PTHR11208:SF98">
    <property type="entry name" value="RNA-BINDING KH DOMAIN-CONTAINING PROTEIN"/>
    <property type="match status" value="1"/>
</dbReference>
<reference evidence="4 5" key="1">
    <citation type="submission" date="2024-02" db="EMBL/GenBank/DDBJ databases">
        <title>High-quality chromosome-scale genome assembly of Pensacola bahiagrass (Paspalum notatum Flugge var. saurae).</title>
        <authorList>
            <person name="Vega J.M."/>
            <person name="Podio M."/>
            <person name="Orjuela J."/>
            <person name="Siena L.A."/>
            <person name="Pessino S.C."/>
            <person name="Combes M.C."/>
            <person name="Mariac C."/>
            <person name="Albertini E."/>
            <person name="Pupilli F."/>
            <person name="Ortiz J.P.A."/>
            <person name="Leblanc O."/>
        </authorList>
    </citation>
    <scope>NUCLEOTIDE SEQUENCE [LARGE SCALE GENOMIC DNA]</scope>
    <source>
        <strain evidence="4">R1</strain>
        <tissue evidence="4">Leaf</tissue>
    </source>
</reference>
<feature type="compositionally biased region" description="Polar residues" evidence="2">
    <location>
        <begin position="47"/>
        <end position="58"/>
    </location>
</feature>
<keyword evidence="5" id="KW-1185">Reference proteome</keyword>
<feature type="region of interest" description="Disordered" evidence="2">
    <location>
        <begin position="1"/>
        <end position="22"/>
    </location>
</feature>
<dbReference type="Proteomes" id="UP001341281">
    <property type="component" value="Chromosome 09"/>
</dbReference>
<organism evidence="4 5">
    <name type="scientific">Paspalum notatum var. saurae</name>
    <dbReference type="NCBI Taxonomy" id="547442"/>
    <lineage>
        <taxon>Eukaryota</taxon>
        <taxon>Viridiplantae</taxon>
        <taxon>Streptophyta</taxon>
        <taxon>Embryophyta</taxon>
        <taxon>Tracheophyta</taxon>
        <taxon>Spermatophyta</taxon>
        <taxon>Magnoliopsida</taxon>
        <taxon>Liliopsida</taxon>
        <taxon>Poales</taxon>
        <taxon>Poaceae</taxon>
        <taxon>PACMAD clade</taxon>
        <taxon>Panicoideae</taxon>
        <taxon>Andropogonodae</taxon>
        <taxon>Paspaleae</taxon>
        <taxon>Paspalinae</taxon>
        <taxon>Paspalum</taxon>
    </lineage>
</organism>
<feature type="region of interest" description="Disordered" evidence="2">
    <location>
        <begin position="44"/>
        <end position="67"/>
    </location>
</feature>
<keyword evidence="1" id="KW-0694">RNA-binding</keyword>
<dbReference type="GO" id="GO:0003729">
    <property type="term" value="F:mRNA binding"/>
    <property type="evidence" value="ECO:0007669"/>
    <property type="project" value="TreeGrafter"/>
</dbReference>
<name>A0AAQ3UNU9_PASNO</name>
<feature type="region of interest" description="Disordered" evidence="2">
    <location>
        <begin position="536"/>
        <end position="628"/>
    </location>
</feature>
<sequence length="751" mass="79245">MATKLDQSSPADHRRPSAPKMSIFGTKSGFVIPKNKLAGSLVIRGTTAKNETPTASNDDSTRHVHRKTKWGPDLALDPVVGKGRALAYQTRVEQITKLLKSGTFDMGNIEGSMCNGERSNSVGSDKENELGNVELLELERREIIGEILRLNPGYKVPEDYKPVLKETKIPLPAETHPGHNIIGVLIGPESDTQKRLHEETGAVIQVYGTKKVNGEKSEIRHQDINAAQVAYEGLHINVSADSYDKIDAAVALIELLLAPVSVKSTATSTTATASSAVTSNDAKLADVQLVQNATSQPGLLHCQTHNAPWLSTPQTDGPSIPPSGPVLSALPNNSLQPQPPAGSFSMPPYTSQPHTNSMPINPFPVPGPLQSIPSNQQHSPQFRANSSIVPSFGQPPGVVSPQMAQSSSVTPLVRPLQIPHASGGWPSFSPVISHSQRPPQASLTFMPVRPISVSPLGATPPQGPTAMPPPSNTHTMYCGQHPPVANFTPATLLSRPPGGTQTFPTVAPQGPSSMAFPGGASAQSPYPLSIQVVSTPEQVRGPPPAFSQVGSAPGMVPQSIASSRPPASGPASTSGSQAPIAALRPPRPVAGDFTFRPVVSPAPTSGSQMGTQGPHPGAPFFYPGNQNPNQGFQRPFNSRPMNMMGQARMHAPGPHFLGAFPRNPSPLELSAGFPGIRPAIQGLPMPAPSNPPSFLPPSRPFQLRPSPQQNPYTSRNGQGGNPIYDPLAPMAAQRTDGDPEYEDLMASVGVK</sequence>
<proteinExistence type="predicted"/>
<dbReference type="InterPro" id="IPR055256">
    <property type="entry name" value="KH_1_KHDC4/BBP-like"/>
</dbReference>
<feature type="compositionally biased region" description="Polar residues" evidence="2">
    <location>
        <begin position="602"/>
        <end position="611"/>
    </location>
</feature>
<accession>A0AAQ3UNU9</accession>
<dbReference type="AlphaFoldDB" id="A0AAQ3UNU9"/>
<feature type="region of interest" description="Disordered" evidence="2">
    <location>
        <begin position="684"/>
        <end position="751"/>
    </location>
</feature>
<evidence type="ECO:0000259" key="3">
    <source>
        <dbReference type="Pfam" id="PF22675"/>
    </source>
</evidence>
<dbReference type="EMBL" id="CP144753">
    <property type="protein sequence ID" value="WVZ95610.1"/>
    <property type="molecule type" value="Genomic_DNA"/>
</dbReference>
<feature type="region of interest" description="Disordered" evidence="2">
    <location>
        <begin position="304"/>
        <end position="344"/>
    </location>
</feature>
<evidence type="ECO:0000256" key="2">
    <source>
        <dbReference type="SAM" id="MobiDB-lite"/>
    </source>
</evidence>
<dbReference type="Pfam" id="PF22675">
    <property type="entry name" value="KH-I_KHDC4-BBP"/>
    <property type="match status" value="1"/>
</dbReference>
<dbReference type="Gene3D" id="3.30.1370.10">
    <property type="entry name" value="K Homology domain, type 1"/>
    <property type="match status" value="1"/>
</dbReference>